<protein>
    <recommendedName>
        <fullName evidence="2">F-box associated beta-propeller type 1 domain-containing protein</fullName>
    </recommendedName>
</protein>
<accession>A0AAD8GRI4</accession>
<comment type="caution">
    <text evidence="3">The sequence shown here is derived from an EMBL/GenBank/DDBJ whole genome shotgun (WGS) entry which is preliminary data.</text>
</comment>
<evidence type="ECO:0000256" key="1">
    <source>
        <dbReference type="SAM" id="Phobius"/>
    </source>
</evidence>
<keyword evidence="1" id="KW-1133">Transmembrane helix</keyword>
<keyword evidence="1" id="KW-0812">Transmembrane</keyword>
<evidence type="ECO:0000259" key="2">
    <source>
        <dbReference type="Pfam" id="PF07734"/>
    </source>
</evidence>
<evidence type="ECO:0000313" key="4">
    <source>
        <dbReference type="Proteomes" id="UP001237642"/>
    </source>
</evidence>
<keyword evidence="4" id="KW-1185">Reference proteome</keyword>
<sequence>MVPVRRNPTLSDDLIRHGSNQSADKLLSSATINVTCNVIIFSLLHVDSRKIVADLGFRILEVTLILELLVLLMALFVLLLFVVFNKDEISRSVYLWNPAIRQIKVIPSYSIEFNDKEVQWSSYDGFGYDPIDHDYKVVMILSWRSLSPMHHFLSAEVYSVNKNVWRKEVFNLAIKLPVICDRVRDEACIVEFNKSVGVVILINASNDDKTDRRLDKKINMCSFDDDAYLRGGGVEALWTIMFSIDASHSSKDFSWLLQQWESPSTNIK</sequence>
<dbReference type="EMBL" id="JAUIZM010000014">
    <property type="protein sequence ID" value="KAK1352874.1"/>
    <property type="molecule type" value="Genomic_DNA"/>
</dbReference>
<dbReference type="AlphaFoldDB" id="A0AAD8GRI4"/>
<proteinExistence type="predicted"/>
<feature type="domain" description="F-box associated beta-propeller type 1" evidence="2">
    <location>
        <begin position="79"/>
        <end position="168"/>
    </location>
</feature>
<reference evidence="3" key="2">
    <citation type="submission" date="2023-05" db="EMBL/GenBank/DDBJ databases">
        <authorList>
            <person name="Schelkunov M.I."/>
        </authorList>
    </citation>
    <scope>NUCLEOTIDE SEQUENCE</scope>
    <source>
        <strain evidence="3">Hsosn_3</strain>
        <tissue evidence="3">Leaf</tissue>
    </source>
</reference>
<reference evidence="3" key="1">
    <citation type="submission" date="2023-02" db="EMBL/GenBank/DDBJ databases">
        <title>Genome of toxic invasive species Heracleum sosnowskyi carries increased number of genes despite the absence of recent whole-genome duplications.</title>
        <authorList>
            <person name="Schelkunov M."/>
            <person name="Shtratnikova V."/>
            <person name="Makarenko M."/>
            <person name="Klepikova A."/>
            <person name="Omelchenko D."/>
            <person name="Novikova G."/>
            <person name="Obukhova E."/>
            <person name="Bogdanov V."/>
            <person name="Penin A."/>
            <person name="Logacheva M."/>
        </authorList>
    </citation>
    <scope>NUCLEOTIDE SEQUENCE</scope>
    <source>
        <strain evidence="3">Hsosn_3</strain>
        <tissue evidence="3">Leaf</tissue>
    </source>
</reference>
<feature type="transmembrane region" description="Helical" evidence="1">
    <location>
        <begin position="64"/>
        <end position="84"/>
    </location>
</feature>
<dbReference type="NCBIfam" id="TIGR01640">
    <property type="entry name" value="F_box_assoc_1"/>
    <property type="match status" value="1"/>
</dbReference>
<dbReference type="InterPro" id="IPR017451">
    <property type="entry name" value="F-box-assoc_interact_dom"/>
</dbReference>
<organism evidence="3 4">
    <name type="scientific">Heracleum sosnowskyi</name>
    <dbReference type="NCBI Taxonomy" id="360622"/>
    <lineage>
        <taxon>Eukaryota</taxon>
        <taxon>Viridiplantae</taxon>
        <taxon>Streptophyta</taxon>
        <taxon>Embryophyta</taxon>
        <taxon>Tracheophyta</taxon>
        <taxon>Spermatophyta</taxon>
        <taxon>Magnoliopsida</taxon>
        <taxon>eudicotyledons</taxon>
        <taxon>Gunneridae</taxon>
        <taxon>Pentapetalae</taxon>
        <taxon>asterids</taxon>
        <taxon>campanulids</taxon>
        <taxon>Apiales</taxon>
        <taxon>Apiaceae</taxon>
        <taxon>Apioideae</taxon>
        <taxon>apioid superclade</taxon>
        <taxon>Tordylieae</taxon>
        <taxon>Tordyliinae</taxon>
        <taxon>Heracleum</taxon>
    </lineage>
</organism>
<dbReference type="Pfam" id="PF07734">
    <property type="entry name" value="FBA_1"/>
    <property type="match status" value="1"/>
</dbReference>
<gene>
    <name evidence="3" type="ORF">POM88_052712</name>
</gene>
<dbReference type="InterPro" id="IPR006527">
    <property type="entry name" value="F-box-assoc_dom_typ1"/>
</dbReference>
<dbReference type="Proteomes" id="UP001237642">
    <property type="component" value="Unassembled WGS sequence"/>
</dbReference>
<feature type="transmembrane region" description="Helical" evidence="1">
    <location>
        <begin position="26"/>
        <end position="44"/>
    </location>
</feature>
<name>A0AAD8GRI4_9APIA</name>
<evidence type="ECO:0000313" key="3">
    <source>
        <dbReference type="EMBL" id="KAK1352874.1"/>
    </source>
</evidence>
<keyword evidence="1" id="KW-0472">Membrane</keyword>